<feature type="transmembrane region" description="Helical" evidence="1">
    <location>
        <begin position="205"/>
        <end position="223"/>
    </location>
</feature>
<reference evidence="2" key="2">
    <citation type="submission" date="2021-04" db="EMBL/GenBank/DDBJ databases">
        <authorList>
            <person name="Gilroy R."/>
        </authorList>
    </citation>
    <scope>NUCLEOTIDE SEQUENCE</scope>
    <source>
        <strain evidence="2">ChiW4-1371</strain>
    </source>
</reference>
<keyword evidence="1" id="KW-1133">Transmembrane helix</keyword>
<dbReference type="Pfam" id="PF02405">
    <property type="entry name" value="MlaE"/>
    <property type="match status" value="1"/>
</dbReference>
<keyword evidence="1" id="KW-0472">Membrane</keyword>
<feature type="transmembrane region" description="Helical" evidence="1">
    <location>
        <begin position="145"/>
        <end position="178"/>
    </location>
</feature>
<evidence type="ECO:0000256" key="1">
    <source>
        <dbReference type="SAM" id="Phobius"/>
    </source>
</evidence>
<name>A0A9D2GVM0_9BACT</name>
<dbReference type="EMBL" id="DXAQ01000133">
    <property type="protein sequence ID" value="HIZ90076.1"/>
    <property type="molecule type" value="Genomic_DNA"/>
</dbReference>
<organism evidence="2 3">
    <name type="scientific">Candidatus Mucispirillum faecigallinarum</name>
    <dbReference type="NCBI Taxonomy" id="2838699"/>
    <lineage>
        <taxon>Bacteria</taxon>
        <taxon>Pseudomonadati</taxon>
        <taxon>Deferribacterota</taxon>
        <taxon>Deferribacteres</taxon>
        <taxon>Deferribacterales</taxon>
        <taxon>Mucispirillaceae</taxon>
        <taxon>Mucispirillum</taxon>
    </lineage>
</organism>
<accession>A0A9D2GVM0</accession>
<dbReference type="PANTHER" id="PTHR30188">
    <property type="entry name" value="ABC TRANSPORTER PERMEASE PROTEIN-RELATED"/>
    <property type="match status" value="1"/>
</dbReference>
<evidence type="ECO:0000313" key="3">
    <source>
        <dbReference type="Proteomes" id="UP000824176"/>
    </source>
</evidence>
<protein>
    <submittedName>
        <fullName evidence="2">ABC transporter permease</fullName>
    </submittedName>
</protein>
<comment type="caution">
    <text evidence="2">The sequence shown here is derived from an EMBL/GenBank/DDBJ whole genome shotgun (WGS) entry which is preliminary data.</text>
</comment>
<feature type="transmembrane region" description="Helical" evidence="1">
    <location>
        <begin position="98"/>
        <end position="124"/>
    </location>
</feature>
<feature type="transmembrane region" description="Helical" evidence="1">
    <location>
        <begin position="56"/>
        <end position="78"/>
    </location>
</feature>
<dbReference type="GO" id="GO:0005548">
    <property type="term" value="F:phospholipid transporter activity"/>
    <property type="evidence" value="ECO:0007669"/>
    <property type="project" value="TreeGrafter"/>
</dbReference>
<dbReference type="Proteomes" id="UP000824176">
    <property type="component" value="Unassembled WGS sequence"/>
</dbReference>
<dbReference type="GO" id="GO:0043190">
    <property type="term" value="C:ATP-binding cassette (ABC) transporter complex"/>
    <property type="evidence" value="ECO:0007669"/>
    <property type="project" value="InterPro"/>
</dbReference>
<reference evidence="2" key="1">
    <citation type="journal article" date="2021" name="PeerJ">
        <title>Extensive microbial diversity within the chicken gut microbiome revealed by metagenomics and culture.</title>
        <authorList>
            <person name="Gilroy R."/>
            <person name="Ravi A."/>
            <person name="Getino M."/>
            <person name="Pursley I."/>
            <person name="Horton D.L."/>
            <person name="Alikhan N.F."/>
            <person name="Baker D."/>
            <person name="Gharbi K."/>
            <person name="Hall N."/>
            <person name="Watson M."/>
            <person name="Adriaenssens E.M."/>
            <person name="Foster-Nyarko E."/>
            <person name="Jarju S."/>
            <person name="Secka A."/>
            <person name="Antonio M."/>
            <person name="Oren A."/>
            <person name="Chaudhuri R.R."/>
            <person name="La Ragione R."/>
            <person name="Hildebrand F."/>
            <person name="Pallen M.J."/>
        </authorList>
    </citation>
    <scope>NUCLEOTIDE SEQUENCE</scope>
    <source>
        <strain evidence="2">ChiW4-1371</strain>
    </source>
</reference>
<evidence type="ECO:0000313" key="2">
    <source>
        <dbReference type="EMBL" id="HIZ90076.1"/>
    </source>
</evidence>
<dbReference type="AlphaFoldDB" id="A0A9D2GVM0"/>
<keyword evidence="1" id="KW-0812">Transmembrane</keyword>
<feature type="transmembrane region" description="Helical" evidence="1">
    <location>
        <begin position="235"/>
        <end position="255"/>
    </location>
</feature>
<proteinExistence type="predicted"/>
<dbReference type="InterPro" id="IPR030802">
    <property type="entry name" value="Permease_MalE"/>
</dbReference>
<dbReference type="PANTHER" id="PTHR30188:SF4">
    <property type="entry name" value="PROTEIN TRIGALACTOSYLDIACYLGLYCEROL 1, CHLOROPLASTIC"/>
    <property type="match status" value="1"/>
</dbReference>
<sequence length="260" mass="28512">MYKLLYKIGSNVIAVGNFFKGHSLFCLQVSSKGIFSKYSYSPAVQMAILKQIYFSGFELIVTMTITALLLGMTLVGIITKVLFALDAAPNIGPILTTVIIRITGPLISGILIILRTSTTLLVDVGMMKFNREIKALEAMNIDPYVYLYFPRVLASVISMVVLSIYFSTLAIIGGYTLLSFQSSTSLDYVLSQIVSTISFSDVATFSFKTILIGFIAASIPIYIAQKMQNSQTALIQGMMSAMLGIFFTFIIIIILGEVFI</sequence>
<gene>
    <name evidence="2" type="ORF">H9804_09015</name>
</gene>